<dbReference type="EMBL" id="MU004198">
    <property type="protein sequence ID" value="KAF2489966.1"/>
    <property type="molecule type" value="Genomic_DNA"/>
</dbReference>
<dbReference type="AlphaFoldDB" id="A0A6A6QD75"/>
<dbReference type="Gene3D" id="1.25.40.20">
    <property type="entry name" value="Ankyrin repeat-containing domain"/>
    <property type="match status" value="1"/>
</dbReference>
<reference evidence="3" key="1">
    <citation type="journal article" date="2020" name="Stud. Mycol.">
        <title>101 Dothideomycetes genomes: a test case for predicting lifestyles and emergence of pathogens.</title>
        <authorList>
            <person name="Haridas S."/>
            <person name="Albert R."/>
            <person name="Binder M."/>
            <person name="Bloem J."/>
            <person name="Labutti K."/>
            <person name="Salamov A."/>
            <person name="Andreopoulos B."/>
            <person name="Baker S."/>
            <person name="Barry K."/>
            <person name="Bills G."/>
            <person name="Bluhm B."/>
            <person name="Cannon C."/>
            <person name="Castanera R."/>
            <person name="Culley D."/>
            <person name="Daum C."/>
            <person name="Ezra D."/>
            <person name="Gonzalez J."/>
            <person name="Henrissat B."/>
            <person name="Kuo A."/>
            <person name="Liang C."/>
            <person name="Lipzen A."/>
            <person name="Lutzoni F."/>
            <person name="Magnuson J."/>
            <person name="Mondo S."/>
            <person name="Nolan M."/>
            <person name="Ohm R."/>
            <person name="Pangilinan J."/>
            <person name="Park H.-J."/>
            <person name="Ramirez L."/>
            <person name="Alfaro M."/>
            <person name="Sun H."/>
            <person name="Tritt A."/>
            <person name="Yoshinaga Y."/>
            <person name="Zwiers L.-H."/>
            <person name="Turgeon B."/>
            <person name="Goodwin S."/>
            <person name="Spatafora J."/>
            <person name="Crous P."/>
            <person name="Grigoriev I."/>
        </authorList>
    </citation>
    <scope>NUCLEOTIDE SEQUENCE</scope>
    <source>
        <strain evidence="3">CBS 269.34</strain>
    </source>
</reference>
<evidence type="ECO:0000313" key="3">
    <source>
        <dbReference type="EMBL" id="KAF2489966.1"/>
    </source>
</evidence>
<proteinExistence type="predicted"/>
<dbReference type="OrthoDB" id="194358at2759"/>
<keyword evidence="4" id="KW-1185">Reference proteome</keyword>
<dbReference type="InterPro" id="IPR002110">
    <property type="entry name" value="Ankyrin_rpt"/>
</dbReference>
<dbReference type="SUPFAM" id="SSF48403">
    <property type="entry name" value="Ankyrin repeat"/>
    <property type="match status" value="1"/>
</dbReference>
<dbReference type="SMART" id="SM00248">
    <property type="entry name" value="ANK"/>
    <property type="match status" value="4"/>
</dbReference>
<dbReference type="PANTHER" id="PTHR24189:SF50">
    <property type="entry name" value="ANKYRIN REPEAT AND SOCS BOX PROTEIN 2"/>
    <property type="match status" value="1"/>
</dbReference>
<accession>A0A6A6QD75</accession>
<dbReference type="InterPro" id="IPR050745">
    <property type="entry name" value="Multifunctional_regulatory"/>
</dbReference>
<evidence type="ECO:0000256" key="2">
    <source>
        <dbReference type="ARBA" id="ARBA00023043"/>
    </source>
</evidence>
<dbReference type="Proteomes" id="UP000799750">
    <property type="component" value="Unassembled WGS sequence"/>
</dbReference>
<evidence type="ECO:0000313" key="4">
    <source>
        <dbReference type="Proteomes" id="UP000799750"/>
    </source>
</evidence>
<keyword evidence="1" id="KW-0677">Repeat</keyword>
<gene>
    <name evidence="3" type="ORF">BU16DRAFT_168264</name>
</gene>
<evidence type="ECO:0000256" key="1">
    <source>
        <dbReference type="ARBA" id="ARBA00022737"/>
    </source>
</evidence>
<protein>
    <submittedName>
        <fullName evidence="3">Uncharacterized protein</fullName>
    </submittedName>
</protein>
<organism evidence="3 4">
    <name type="scientific">Lophium mytilinum</name>
    <dbReference type="NCBI Taxonomy" id="390894"/>
    <lineage>
        <taxon>Eukaryota</taxon>
        <taxon>Fungi</taxon>
        <taxon>Dikarya</taxon>
        <taxon>Ascomycota</taxon>
        <taxon>Pezizomycotina</taxon>
        <taxon>Dothideomycetes</taxon>
        <taxon>Pleosporomycetidae</taxon>
        <taxon>Mytilinidiales</taxon>
        <taxon>Mytilinidiaceae</taxon>
        <taxon>Lophium</taxon>
    </lineage>
</organism>
<sequence length="525" mass="59511">MHFSEVSNELVLEIASYLDDQHLSRLAITSWRYQYLLQADLHKRAISDRSNPMTTQKRNPSPPTFSAIEWAVENGNVPLVRYLFKHNITGIEENGTGAWPLYDRMTCGDCAGDHDLVDITKLFIDKATQLGRLDTKEASRILYNILRYMESIRTRSPGCLIEYREAMEKLPRQNSANLPDRMETKTLELIEILISELGANPTGYGRRGQITKPFLHLCRDTRVLEILLRHGAHVNFHSELDIPILHCVVHSLRYDDTTIIDLLLDAGADPNILVTRETDSDIPILALTFQHEHEKRALRLLKAGAAANVRYAQGTSSTTILCEALLSSHSGSTVFIQKLLECGADPNDHWTYDGEDGLALDMALCGIWGDQTGDVVELLFQHGADPDKVDSKGRNFLQRTEQDLAEDDSWRDFDVNLRALTAAALRFRLPSLLAGEFVHAAIQSKLEVARNSGKIVLSGSTPGRRRDPSDEYFLDTAWKVFELVRDAYQQDFELDYTQKETASKLEHFWNEHRIEIQRLLGLDVE</sequence>
<dbReference type="InterPro" id="IPR036770">
    <property type="entry name" value="Ankyrin_rpt-contain_sf"/>
</dbReference>
<name>A0A6A6QD75_9PEZI</name>
<keyword evidence="2" id="KW-0040">ANK repeat</keyword>
<dbReference type="PANTHER" id="PTHR24189">
    <property type="entry name" value="MYOTROPHIN"/>
    <property type="match status" value="1"/>
</dbReference>